<feature type="domain" description="NAD(P)-binding" evidence="9">
    <location>
        <begin position="4"/>
        <end position="305"/>
    </location>
</feature>
<evidence type="ECO:0000256" key="8">
    <source>
        <dbReference type="RuleBase" id="RU004473"/>
    </source>
</evidence>
<evidence type="ECO:0000259" key="9">
    <source>
        <dbReference type="Pfam" id="PF16363"/>
    </source>
</evidence>
<proteinExistence type="inferred from homology"/>
<reference evidence="10 11" key="1">
    <citation type="journal article" date="2015" name="Genome Announc.">
        <title>Expanding the biotechnology potential of lactobacilli through comparative genomics of 213 strains and associated genera.</title>
        <authorList>
            <person name="Sun Z."/>
            <person name="Harris H.M."/>
            <person name="McCann A."/>
            <person name="Guo C."/>
            <person name="Argimon S."/>
            <person name="Zhang W."/>
            <person name="Yang X."/>
            <person name="Jeffery I.B."/>
            <person name="Cooney J.C."/>
            <person name="Kagawa T.F."/>
            <person name="Liu W."/>
            <person name="Song Y."/>
            <person name="Salvetti E."/>
            <person name="Wrobel A."/>
            <person name="Rasinkangas P."/>
            <person name="Parkhill J."/>
            <person name="Rea M.C."/>
            <person name="O'Sullivan O."/>
            <person name="Ritari J."/>
            <person name="Douillard F.P."/>
            <person name="Paul Ross R."/>
            <person name="Yang R."/>
            <person name="Briner A.E."/>
            <person name="Felis G.E."/>
            <person name="de Vos W.M."/>
            <person name="Barrangou R."/>
            <person name="Klaenhammer T.R."/>
            <person name="Caufield P.W."/>
            <person name="Cui Y."/>
            <person name="Zhang H."/>
            <person name="O'Toole P.W."/>
        </authorList>
    </citation>
    <scope>NUCLEOTIDE SEQUENCE [LARGE SCALE GENOMIC DNA]</scope>
    <source>
        <strain evidence="10 11">DSM 19904</strain>
    </source>
</reference>
<dbReference type="FunFam" id="3.40.50.720:FF:000304">
    <property type="entry name" value="UDP-glucose 4,6-dehydratase"/>
    <property type="match status" value="1"/>
</dbReference>
<comment type="cofactor">
    <cofactor evidence="2 8">
        <name>NAD(+)</name>
        <dbReference type="ChEBI" id="CHEBI:57540"/>
    </cofactor>
</comment>
<dbReference type="SUPFAM" id="SSF51735">
    <property type="entry name" value="NAD(P)-binding Rossmann-fold domains"/>
    <property type="match status" value="1"/>
</dbReference>
<evidence type="ECO:0000256" key="6">
    <source>
        <dbReference type="ARBA" id="ARBA00023027"/>
    </source>
</evidence>
<dbReference type="Proteomes" id="UP000051581">
    <property type="component" value="Unassembled WGS sequence"/>
</dbReference>
<comment type="catalytic activity">
    <reaction evidence="1 8">
        <text>dTDP-alpha-D-glucose = dTDP-4-dehydro-6-deoxy-alpha-D-glucose + H2O</text>
        <dbReference type="Rhea" id="RHEA:17221"/>
        <dbReference type="ChEBI" id="CHEBI:15377"/>
        <dbReference type="ChEBI" id="CHEBI:57477"/>
        <dbReference type="ChEBI" id="CHEBI:57649"/>
        <dbReference type="EC" id="4.2.1.46"/>
    </reaction>
</comment>
<dbReference type="EMBL" id="AZEA01000005">
    <property type="protein sequence ID" value="KRK88842.1"/>
    <property type="molecule type" value="Genomic_DNA"/>
</dbReference>
<dbReference type="InterPro" id="IPR016040">
    <property type="entry name" value="NAD(P)-bd_dom"/>
</dbReference>
<evidence type="ECO:0000256" key="7">
    <source>
        <dbReference type="ARBA" id="ARBA00023239"/>
    </source>
</evidence>
<evidence type="ECO:0000256" key="4">
    <source>
        <dbReference type="ARBA" id="ARBA00011990"/>
    </source>
</evidence>
<comment type="caution">
    <text evidence="10">The sequence shown here is derived from an EMBL/GenBank/DDBJ whole genome shotgun (WGS) entry which is preliminary data.</text>
</comment>
<dbReference type="Gene3D" id="3.90.25.10">
    <property type="entry name" value="UDP-galactose 4-epimerase, domain 1"/>
    <property type="match status" value="1"/>
</dbReference>
<dbReference type="Gene3D" id="3.40.50.720">
    <property type="entry name" value="NAD(P)-binding Rossmann-like Domain"/>
    <property type="match status" value="1"/>
</dbReference>
<dbReference type="CDD" id="cd05246">
    <property type="entry name" value="dTDP_GD_SDR_e"/>
    <property type="match status" value="1"/>
</dbReference>
<name>A0A0R1L8R5_9LACO</name>
<keyword evidence="11" id="KW-1185">Reference proteome</keyword>
<dbReference type="Pfam" id="PF16363">
    <property type="entry name" value="GDP_Man_Dehyd"/>
    <property type="match status" value="1"/>
</dbReference>
<evidence type="ECO:0000256" key="3">
    <source>
        <dbReference type="ARBA" id="ARBA00008178"/>
    </source>
</evidence>
<evidence type="ECO:0000256" key="2">
    <source>
        <dbReference type="ARBA" id="ARBA00001911"/>
    </source>
</evidence>
<organism evidence="10 11">
    <name type="scientific">Lentilactobacillus sunkii DSM 19904</name>
    <dbReference type="NCBI Taxonomy" id="1423808"/>
    <lineage>
        <taxon>Bacteria</taxon>
        <taxon>Bacillati</taxon>
        <taxon>Bacillota</taxon>
        <taxon>Bacilli</taxon>
        <taxon>Lactobacillales</taxon>
        <taxon>Lactobacillaceae</taxon>
        <taxon>Lentilactobacillus</taxon>
    </lineage>
</organism>
<keyword evidence="6" id="KW-0520">NAD</keyword>
<accession>A0A0R1L8R5</accession>
<evidence type="ECO:0000256" key="5">
    <source>
        <dbReference type="ARBA" id="ARBA00016977"/>
    </source>
</evidence>
<dbReference type="InterPro" id="IPR005888">
    <property type="entry name" value="dTDP_Gluc_deHydtase"/>
</dbReference>
<dbReference type="PATRIC" id="fig|1423808.3.peg.2131"/>
<dbReference type="PANTHER" id="PTHR43000">
    <property type="entry name" value="DTDP-D-GLUCOSE 4,6-DEHYDRATASE-RELATED"/>
    <property type="match status" value="1"/>
</dbReference>
<comment type="similarity">
    <text evidence="3 8">Belongs to the NAD(P)-dependent epimerase/dehydratase family. dTDP-glucose dehydratase subfamily.</text>
</comment>
<sequence>MNILVTGGAGFIGSNFIHYLLGDGLHDHIINFDKLTYAGNLANLADVADDSSYTFIKGDIADKTAVEAAINDYHVDAIVNFAAESHVDRSILDPDAFVRSNYVGVSTLLDAVKTFKVDKFVQISTDEVYGSSRPGEQFSETADLNPSSPYSATKAGADLLVLAYFKTYGLNVNITRSANNYGKLQFPEKLIPLMVTNGILGKPLPVYGDGTNVRDWLNVADNCRAIDAVLRRGQAGEIYNIAAHNYAKNIQIVKKVINHLNISKSQIEYVADRPANDLLYSIDDAKIRHELGWQPRVDFDAGIDQTIDWYVNHEQWWRPLLGKVKNR</sequence>
<dbReference type="GO" id="GO:0008460">
    <property type="term" value="F:dTDP-glucose 4,6-dehydratase activity"/>
    <property type="evidence" value="ECO:0007669"/>
    <property type="project" value="UniProtKB-EC"/>
</dbReference>
<dbReference type="NCBIfam" id="TIGR01181">
    <property type="entry name" value="dTDP_gluc_dehyt"/>
    <property type="match status" value="1"/>
</dbReference>
<dbReference type="RefSeq" id="WP_057824209.1">
    <property type="nucleotide sequence ID" value="NZ_AZEA01000005.1"/>
</dbReference>
<dbReference type="OrthoDB" id="9811743at2"/>
<dbReference type="AlphaFoldDB" id="A0A0R1L8R5"/>
<evidence type="ECO:0000313" key="11">
    <source>
        <dbReference type="Proteomes" id="UP000051581"/>
    </source>
</evidence>
<dbReference type="InterPro" id="IPR036291">
    <property type="entry name" value="NAD(P)-bd_dom_sf"/>
</dbReference>
<dbReference type="GO" id="GO:0009225">
    <property type="term" value="P:nucleotide-sugar metabolic process"/>
    <property type="evidence" value="ECO:0007669"/>
    <property type="project" value="InterPro"/>
</dbReference>
<protein>
    <recommendedName>
        <fullName evidence="5 8">dTDP-glucose 4,6-dehydratase</fullName>
        <ecNumber evidence="4 8">4.2.1.46</ecNumber>
    </recommendedName>
</protein>
<evidence type="ECO:0000256" key="1">
    <source>
        <dbReference type="ARBA" id="ARBA00001539"/>
    </source>
</evidence>
<evidence type="ECO:0000313" key="10">
    <source>
        <dbReference type="EMBL" id="KRK88842.1"/>
    </source>
</evidence>
<keyword evidence="7 8" id="KW-0456">Lyase</keyword>
<dbReference type="EC" id="4.2.1.46" evidence="4 8"/>
<gene>
    <name evidence="10" type="ORF">FD17_GL002103</name>
</gene>